<protein>
    <submittedName>
        <fullName evidence="3">Uncharacterized protein</fullName>
    </submittedName>
</protein>
<sequence>MCAICNVIRHHLSLLRSLIGCVTGGFASSLRPPDRFDDLHFGSSWELLGSDPGIIKRYGMVPTVVGALFVSWLLLATLANGQGVSLPGVTSDVVATAACDARLLQQFQYSCLAHRLEKGGRPQLYTYRHHLRL</sequence>
<name>A0A2J7ZVF6_9CHLO</name>
<dbReference type="AlphaFoldDB" id="A0A2J7ZVF6"/>
<dbReference type="Proteomes" id="UP000236333">
    <property type="component" value="Unassembled WGS sequence"/>
</dbReference>
<keyword evidence="4" id="KW-1185">Reference proteome</keyword>
<proteinExistence type="predicted"/>
<dbReference type="EMBL" id="PGGS01000406">
    <property type="protein sequence ID" value="PNH04267.1"/>
    <property type="molecule type" value="Genomic_DNA"/>
</dbReference>
<keyword evidence="1" id="KW-0812">Transmembrane</keyword>
<organism evidence="3 4">
    <name type="scientific">Tetrabaena socialis</name>
    <dbReference type="NCBI Taxonomy" id="47790"/>
    <lineage>
        <taxon>Eukaryota</taxon>
        <taxon>Viridiplantae</taxon>
        <taxon>Chlorophyta</taxon>
        <taxon>core chlorophytes</taxon>
        <taxon>Chlorophyceae</taxon>
        <taxon>CS clade</taxon>
        <taxon>Chlamydomonadales</taxon>
        <taxon>Tetrabaenaceae</taxon>
        <taxon>Tetrabaena</taxon>
    </lineage>
</organism>
<accession>A0A2J7ZVF6</accession>
<evidence type="ECO:0000313" key="3">
    <source>
        <dbReference type="EMBL" id="PNH04267.1"/>
    </source>
</evidence>
<evidence type="ECO:0000256" key="2">
    <source>
        <dbReference type="SAM" id="SignalP"/>
    </source>
</evidence>
<gene>
    <name evidence="3" type="ORF">TSOC_009595</name>
</gene>
<feature type="chain" id="PRO_5014403017" evidence="2">
    <location>
        <begin position="25"/>
        <end position="133"/>
    </location>
</feature>
<feature type="transmembrane region" description="Helical" evidence="1">
    <location>
        <begin position="58"/>
        <end position="79"/>
    </location>
</feature>
<evidence type="ECO:0000313" key="4">
    <source>
        <dbReference type="Proteomes" id="UP000236333"/>
    </source>
</evidence>
<keyword evidence="2" id="KW-0732">Signal</keyword>
<reference evidence="3 4" key="1">
    <citation type="journal article" date="2017" name="Mol. Biol. Evol.">
        <title>The 4-celled Tetrabaena socialis nuclear genome reveals the essential components for genetic control of cell number at the origin of multicellularity in the volvocine lineage.</title>
        <authorList>
            <person name="Featherston J."/>
            <person name="Arakaki Y."/>
            <person name="Hanschen E.R."/>
            <person name="Ferris P.J."/>
            <person name="Michod R.E."/>
            <person name="Olson B.J.S.C."/>
            <person name="Nozaki H."/>
            <person name="Durand P.M."/>
        </authorList>
    </citation>
    <scope>NUCLEOTIDE SEQUENCE [LARGE SCALE GENOMIC DNA]</scope>
    <source>
        <strain evidence="3 4">NIES-571</strain>
    </source>
</reference>
<evidence type="ECO:0000256" key="1">
    <source>
        <dbReference type="SAM" id="Phobius"/>
    </source>
</evidence>
<feature type="signal peptide" evidence="2">
    <location>
        <begin position="1"/>
        <end position="24"/>
    </location>
</feature>
<keyword evidence="1" id="KW-0472">Membrane</keyword>
<comment type="caution">
    <text evidence="3">The sequence shown here is derived from an EMBL/GenBank/DDBJ whole genome shotgun (WGS) entry which is preliminary data.</text>
</comment>
<keyword evidence="1" id="KW-1133">Transmembrane helix</keyword>